<dbReference type="EMBL" id="MN740611">
    <property type="protein sequence ID" value="QHU35723.1"/>
    <property type="molecule type" value="Genomic_DNA"/>
</dbReference>
<feature type="transmembrane region" description="Helical" evidence="1">
    <location>
        <begin position="5"/>
        <end position="21"/>
    </location>
</feature>
<accession>A0A6C0LZK8</accession>
<proteinExistence type="predicted"/>
<dbReference type="AlphaFoldDB" id="A0A6C0LZK8"/>
<reference evidence="2" key="1">
    <citation type="journal article" date="2020" name="Nature">
        <title>Giant virus diversity and host interactions through global metagenomics.</title>
        <authorList>
            <person name="Schulz F."/>
            <person name="Roux S."/>
            <person name="Paez-Espino D."/>
            <person name="Jungbluth S."/>
            <person name="Walsh D.A."/>
            <person name="Denef V.J."/>
            <person name="McMahon K.D."/>
            <person name="Konstantinidis K.T."/>
            <person name="Eloe-Fadrosh E.A."/>
            <person name="Kyrpides N.C."/>
            <person name="Woyke T."/>
        </authorList>
    </citation>
    <scope>NUCLEOTIDE SEQUENCE</scope>
    <source>
        <strain evidence="2">GVMAG-S-1035085-51</strain>
    </source>
</reference>
<organism evidence="2">
    <name type="scientific">viral metagenome</name>
    <dbReference type="NCBI Taxonomy" id="1070528"/>
    <lineage>
        <taxon>unclassified sequences</taxon>
        <taxon>metagenomes</taxon>
        <taxon>organismal metagenomes</taxon>
    </lineage>
</organism>
<keyword evidence="1" id="KW-0812">Transmembrane</keyword>
<evidence type="ECO:0000313" key="2">
    <source>
        <dbReference type="EMBL" id="QHU35723.1"/>
    </source>
</evidence>
<keyword evidence="1" id="KW-0472">Membrane</keyword>
<evidence type="ECO:0000256" key="1">
    <source>
        <dbReference type="SAM" id="Phobius"/>
    </source>
</evidence>
<protein>
    <submittedName>
        <fullName evidence="2">Uncharacterized protein</fullName>
    </submittedName>
</protein>
<keyword evidence="1" id="KW-1133">Transmembrane helix</keyword>
<sequence>MNIYIYILIAILIIFIIIFSVKKESINQPIQPPLITSNFSPWNILIENPYYVTLTRQCLTSGCKQSDIIKDVTWQGITECDNCKGFKYIIDPNDSSKKITSKNLYDCCNLWNYDKEDDTGITFKKKCDTSNCQTSYTYKRFPWEEETLCETSLCYENPKDIKYSKKYITDPNNINNKIYSNKNLVCNEPCAKPKYSRWLKYDENLEGMTFYRDCLNYPQCSIAEQDTIQFIRWDLSEECSTNCGPGLTKFKVQDPNNTSQYITSDNMYKCKNNKLCSEYLTPWSYSSENNNGIMFTRTCQNNTMCSDISNTLFLSWEGQDCNVYCLTEPIKKQKYVTNPNDNTRFLSKNTYDCSLNNCPSPEYTNWNILSENEDNAILTRKCKNTYCPNDRSEYVKTVSWTGTTSCSKLCNSGQYKKTFTDISINLTSNNNYSCNTQSCNTLVNFSPWNPIEETDTFVKFSRTCLGDPLICSNINPIDLTLTKLWESSTECPEICNTGTLFKNRKIMANPNNNKETLISKQEYTCNDKPCTPIFSPWKKLNETQDKAIFYRNCENPPLCDPPYTTNPTYMTTTDWTDTICNKPCDGGQGKKIGRDPYNNIIYSNSEYKCNMIPCIKNVTFSDWRVGQDKGNTVVLKRDCSDNDNKSCDYIDQVYRYTPLESSESTDIQTLTSQEYKWQIPFCKYICNNDKIPPIEVSKFIYNPEDLNKKFYKNEKYICNSNTCPKSEYNDWIITDYIDSYMVWNRECKNPPYCLYPYDDEGKMTHAGGYIGKGNCNLSNESNNLFGSYHKLYNYPNNTSGNSPIEFPCGVIPDDPNDRPYSVTPIDKQICINNCQENPSRICSLSNVNCSSADDCTRKVCGRLDASQLSAKYSISNPKCIDDNEYCNFRNPCIYSLVNTSINDQLDWWECYKPCIDSGRNDCSQLCYNKEARANKFSVLKQFGDNEKKQCNDICYSINRNKIPDSNLSEVCNEICKQRNCYNKCVNPPFILANNIQTQNGNEISKLPNIMIDISKNIIFYLIDLSNNLIYYNAIGDSTDVKYTKILTNNMEIFNIATYYKKQTNNLDHDIYNIFDSNNNNIFILLDKNKSLNNSNETLFIDPDLATICTNSCIPSIKYINDLYNKQNAQYNESRENAKNCYRGYTTCLKEFNIVKEDKPIMVNKAFKTSDNFSYSLEKPGTLRCTT</sequence>
<name>A0A6C0LZK8_9ZZZZ</name>